<feature type="region of interest" description="Disordered" evidence="1">
    <location>
        <begin position="1"/>
        <end position="21"/>
    </location>
</feature>
<dbReference type="AlphaFoldDB" id="A0A5J4WVN0"/>
<sequence>MPITNSQNASQPNSDEIPISITVPSGSYKKKEAEFTYTSTKKEYKTFPISPAISNGVCRCEMKLIKKGDKHVGVMKSGLNVPFDKFPGHEPYKLILLSLSSGDVGQFSQYTEGNQQMKDGDLVSIEVNMDAKPRTAHLFINGHQQPVFVSGLPESIQFWFFLNWKDDQITVLSLKKLTSSSVAQIPNEKEVKWG</sequence>
<evidence type="ECO:0008006" key="4">
    <source>
        <dbReference type="Google" id="ProtNLM"/>
    </source>
</evidence>
<protein>
    <recommendedName>
        <fullName evidence="4">Galectin</fullName>
    </recommendedName>
</protein>
<dbReference type="InterPro" id="IPR043136">
    <property type="entry name" value="B30.2/SPRY_sf"/>
</dbReference>
<comment type="caution">
    <text evidence="2">The sequence shown here is derived from an EMBL/GenBank/DDBJ whole genome shotgun (WGS) entry which is preliminary data.</text>
</comment>
<evidence type="ECO:0000256" key="1">
    <source>
        <dbReference type="SAM" id="MobiDB-lite"/>
    </source>
</evidence>
<dbReference type="Proteomes" id="UP000324800">
    <property type="component" value="Unassembled WGS sequence"/>
</dbReference>
<name>A0A5J4WVN0_9EUKA</name>
<dbReference type="OrthoDB" id="49113at2759"/>
<dbReference type="EMBL" id="SNRW01000933">
    <property type="protein sequence ID" value="KAA6398546.1"/>
    <property type="molecule type" value="Genomic_DNA"/>
</dbReference>
<reference evidence="2 3" key="1">
    <citation type="submission" date="2019-03" db="EMBL/GenBank/DDBJ databases">
        <title>Single cell metagenomics reveals metabolic interactions within the superorganism composed of flagellate Streblomastix strix and complex community of Bacteroidetes bacteria on its surface.</title>
        <authorList>
            <person name="Treitli S.C."/>
            <person name="Kolisko M."/>
            <person name="Husnik F."/>
            <person name="Keeling P."/>
            <person name="Hampl V."/>
        </authorList>
    </citation>
    <scope>NUCLEOTIDE SEQUENCE [LARGE SCALE GENOMIC DNA]</scope>
    <source>
        <strain evidence="2">ST1C</strain>
    </source>
</reference>
<accession>A0A5J4WVN0</accession>
<dbReference type="Gene3D" id="2.60.120.920">
    <property type="match status" value="1"/>
</dbReference>
<proteinExistence type="predicted"/>
<evidence type="ECO:0000313" key="2">
    <source>
        <dbReference type="EMBL" id="KAA6398546.1"/>
    </source>
</evidence>
<feature type="compositionally biased region" description="Polar residues" evidence="1">
    <location>
        <begin position="1"/>
        <end position="14"/>
    </location>
</feature>
<organism evidence="2 3">
    <name type="scientific">Streblomastix strix</name>
    <dbReference type="NCBI Taxonomy" id="222440"/>
    <lineage>
        <taxon>Eukaryota</taxon>
        <taxon>Metamonada</taxon>
        <taxon>Preaxostyla</taxon>
        <taxon>Oxymonadida</taxon>
        <taxon>Streblomastigidae</taxon>
        <taxon>Streblomastix</taxon>
    </lineage>
</organism>
<gene>
    <name evidence="2" type="ORF">EZS28_005931</name>
</gene>
<evidence type="ECO:0000313" key="3">
    <source>
        <dbReference type="Proteomes" id="UP000324800"/>
    </source>
</evidence>